<keyword evidence="11 15" id="KW-0408">Iron</keyword>
<dbReference type="InterPro" id="IPR006133">
    <property type="entry name" value="DNA-dir_DNA_pol_B_exonuc"/>
</dbReference>
<keyword evidence="13 15" id="KW-0238">DNA-binding</keyword>
<dbReference type="PANTHER" id="PTHR10670">
    <property type="entry name" value="DNA POLYMERASE EPSILON CATALYTIC SUBUNIT A"/>
    <property type="match status" value="1"/>
</dbReference>
<dbReference type="InterPro" id="IPR013697">
    <property type="entry name" value="DNA_pol_e_suA_C"/>
</dbReference>
<keyword evidence="5 15" id="KW-0548">Nucleotidyltransferase</keyword>
<evidence type="ECO:0000256" key="10">
    <source>
        <dbReference type="ARBA" id="ARBA00022932"/>
    </source>
</evidence>
<comment type="caution">
    <text evidence="18">The sequence shown here is derived from an EMBL/GenBank/DDBJ whole genome shotgun (WGS) entry which is preliminary data.</text>
</comment>
<dbReference type="GO" id="GO:0016787">
    <property type="term" value="F:hydrolase activity"/>
    <property type="evidence" value="ECO:0007669"/>
    <property type="project" value="UniProtKB-KW"/>
</dbReference>
<dbReference type="Pfam" id="PF03104">
    <property type="entry name" value="DNA_pol_B_exo1"/>
    <property type="match status" value="1"/>
</dbReference>
<evidence type="ECO:0000256" key="9">
    <source>
        <dbReference type="ARBA" id="ARBA00022833"/>
    </source>
</evidence>
<accession>A0ABQ9XXI7</accession>
<evidence type="ECO:0000256" key="13">
    <source>
        <dbReference type="ARBA" id="ARBA00023125"/>
    </source>
</evidence>
<keyword evidence="14 15" id="KW-0539">Nucleus</keyword>
<feature type="compositionally biased region" description="Polar residues" evidence="16">
    <location>
        <begin position="2115"/>
        <end position="2134"/>
    </location>
</feature>
<dbReference type="InterPro" id="IPR042087">
    <property type="entry name" value="DNA_pol_B_thumb"/>
</dbReference>
<evidence type="ECO:0000256" key="5">
    <source>
        <dbReference type="ARBA" id="ARBA00022695"/>
    </source>
</evidence>
<sequence>MKNAPAPPRPLPRRAQTGSPEKEYQAQNSLYPRLFEAGERKGYLLNLHTTAVDDDGVRKSAIDLYFLGEDGSRFKVAVQHDPYFYIKTTTGNEELVEKQLIQIFGKGENPIKKSEILERDDLEVPNHLSGVKGTLIKLSFDQVSHLTNVRNDIQRRINASRKTSTDVLGKSMAMVFSGHQEKYSREHDDEFDAFANIVEFREYDVPYLMRVCIDLGIRAGQWYSIEQESGSVIVKPDPSLKVPPEAVICAFDIECTKEPLKFPDMEKDEIMMISFMLESQGYLLINGSVVGSNTKGFDGIEDFEFKPSDDFPSTFFECLTYANEQEMLRAWYDFIFLLKPTIFVSFNGDSFDWPYIECRSAKYGLDQQKLLGFQSNYSGEVTGIERCHLDCYKWVKRDSYLPQGSQGLKAVTRAKLGFDPLELDPELMTPYARDNPKELAHYSVSDAVATYHLYKKYVHPFIFSLCTIIPLPPEDVLRKGTGTLCESLLMTRAFEASIICPNKSDKGLIRYHNKMVLESETYDGAKVEALQSGVFRADIPMRFNLTPSMLDTLAQNVERDLDDHAVREGLEYDEASRAEVADEIRKMLIHLRDNPEFTTTPLIYHLDIAAMYPNIILTNRLQPVAIVSQHKECVRCTFNSEENRCQRKLPWYWRGEVYECEKNQQDIIKAQLIAELGDNSNKTEEEKALMFKKALGDYCSKTTGHRTKKMRERREDIVCQRENNFYIRMVRDFRDRRYEYKRLLKDAQQAYRKAVADKANEVTLKEKTAMVVLYDSLQLAHKCILNTFYGYVMRVGARWYSIEMAGIVTTMGAEIITNARQVLDQLGSPLELDTDGIWCCLPSTFPNTFQIKTKSGKKAEIPYPAVMLNADVTANFSNDQYQDIDPETGGYKITTENSIGFEIDGPYKAMILPASKKEGETIKKRYCVYNFNGRIAELKGFELKRRGELKLIKEFQEAIFGTFLKGTTLQECYQEVAKVCNTYLDIITSHGSNISDEQLYFFLTESRSMSKGLAEYEGQKSNSITTARRLGELLGEDMVKDKGLACSFVIARLPVGKPVSERSIPVEVFKLEDDLLRKKYLRSWLKDSSLGQTSLDVRDILDWDYYKERLSSAIMKIVTIPAAFQGVKDIVPRIQHPDWVNNLIRNRESNRSKDVGQMMRQRKIQEERKLEEAGDIEDMDQVERPLSLIRANLAKTTPGKKSFFTPTAHQHKKVSSAQRMALVTQRRSFVVRFPDDETTTVPSWKEQPSEWVKFHKVLWRVQRMNRHRQAVASTAKGESTEKLPTVRETTVRAVARQPSLLRFANVGLSSLNQQSGIFQSMWKVLQIAPSTPPIPALRIQNVSSATVSSHIPSIFSPLSTNELTMWLYCVGTVIPIRIKPPKSIIVDSLVPFPSFAPSIKSINHSNSSSLQQEYNTPHKFITSVRRVEAVLPHNVQPHYLFQCTIDPSLDTSGWMMAITRDRNVAKVFESEVSPTFRAITSLGSCCRLKKFTAKTSLDNVFDVSEFEFFSTDTYDYLNPPSNSTKTFSPPKSPPARFSTISQADPTRVQTRHPFPQLDRELPVIYLYSNVVQDASPRALFGLYHNKTHKLVLIGLNTPRVEMSGIQAATTQFFRQFLDEEKRHQREEYEGHPILTSTDGFPSVEFFNENTFPKALSRLSNVISYFMVTNTYVDPSLPIPSKIPHQPQSRSSALILLQSVGISPSSFLSQLPSLATNPLAIVPHNLSDIRPNPIGWHSAIAKLCGRRLLEVGDFIGSTHELARFSSVPLCSLTHADDIHSYAMDVLFARQLLSQTNPSYVLPFSRSTSPDVGDSFLSVESTEIAEEELCGVRDLSIEKQDSANFWNSTVAIEISNMGMYDTTCVEFSLSSLAINSVFESVRISEYDDQLGMSFGQTGLEQDTVYGADKAPKQPSLMTDYLRSDIPSFTADGTVSPTQDYSAHSSQYFRKLRDFVSYLYQTILTAPARPDVRQPDVLRKVKMSRVADDLLIHFYRWVSSPSSYLFDPLLLRSVHICMKKVLFHMLLTVTQLGLSVVYASTNRLIINTARRSLKDAEIAIKTMVSTILQKDLFKLIVIEPVQLWRKLIFLDRSNFGGMRPELEEEKQERLARDANTVDIETSRGQSSGGLDNCSEQPGSPLEDVSTLSTLPPMSGTDAENMVQTLWRVDFRFDLVSCFPKSMKSAFEIILKRYLTFHLQLDDDNTYVDTDDEQSDDGMGKDDEEDEVFKLIDHKAQELRKRAEKSRNRKLQKFVREKLQADLITIVKRIRSLAQVDSLDDFEPKPIKPAHWSSSPAVAYVTVISHILSLDKPLTKISQTIKRVVLEMLNTSAFSEETKFVIPSAAIIITNVPCSFCGFPHELDLARDKDLIEGRWNCPICHNPYDQSEIEQILLRALKRRLQTFPTQMTRCALCKAKQTSYLQLRCECQGQFTHTTKKSQILTTISNMTQIAEFYNFGVLLSFIRSISDML</sequence>
<dbReference type="Proteomes" id="UP001281761">
    <property type="component" value="Unassembled WGS sequence"/>
</dbReference>
<reference evidence="18 19" key="1">
    <citation type="journal article" date="2022" name="bioRxiv">
        <title>Genomics of Preaxostyla Flagellates Illuminates Evolutionary Transitions and the Path Towards Mitochondrial Loss.</title>
        <authorList>
            <person name="Novak L.V.F."/>
            <person name="Treitli S.C."/>
            <person name="Pyrih J."/>
            <person name="Halakuc P."/>
            <person name="Pipaliya S.V."/>
            <person name="Vacek V."/>
            <person name="Brzon O."/>
            <person name="Soukal P."/>
            <person name="Eme L."/>
            <person name="Dacks J.B."/>
            <person name="Karnkowska A."/>
            <person name="Elias M."/>
            <person name="Hampl V."/>
        </authorList>
    </citation>
    <scope>NUCLEOTIDE SEQUENCE [LARGE SCALE GENOMIC DNA]</scope>
    <source>
        <strain evidence="18">NAU3</strain>
        <tissue evidence="18">Gut</tissue>
    </source>
</reference>
<keyword evidence="18" id="KW-0378">Hydrolase</keyword>
<dbReference type="Pfam" id="PF08490">
    <property type="entry name" value="DUF1744"/>
    <property type="match status" value="1"/>
</dbReference>
<dbReference type="InterPro" id="IPR029703">
    <property type="entry name" value="POL2"/>
</dbReference>
<evidence type="ECO:0000256" key="8">
    <source>
        <dbReference type="ARBA" id="ARBA00022771"/>
    </source>
</evidence>
<organism evidence="18 19">
    <name type="scientific">Blattamonas nauphoetae</name>
    <dbReference type="NCBI Taxonomy" id="2049346"/>
    <lineage>
        <taxon>Eukaryota</taxon>
        <taxon>Metamonada</taxon>
        <taxon>Preaxostyla</taxon>
        <taxon>Oxymonadida</taxon>
        <taxon>Blattamonas</taxon>
    </lineage>
</organism>
<keyword evidence="12 15" id="KW-0411">Iron-sulfur</keyword>
<keyword evidence="6 15" id="KW-0235">DNA replication</keyword>
<evidence type="ECO:0000256" key="1">
    <source>
        <dbReference type="ARBA" id="ARBA00004123"/>
    </source>
</evidence>
<evidence type="ECO:0000313" key="18">
    <source>
        <dbReference type="EMBL" id="KAK2956208.1"/>
    </source>
</evidence>
<evidence type="ECO:0000256" key="7">
    <source>
        <dbReference type="ARBA" id="ARBA00022723"/>
    </source>
</evidence>
<feature type="region of interest" description="Disordered" evidence="16">
    <location>
        <begin position="1"/>
        <end position="27"/>
    </location>
</feature>
<dbReference type="InterPro" id="IPR006172">
    <property type="entry name" value="DNA-dir_DNA_pol_B"/>
</dbReference>
<evidence type="ECO:0000256" key="4">
    <source>
        <dbReference type="ARBA" id="ARBA00022679"/>
    </source>
</evidence>
<keyword evidence="4 15" id="KW-0808">Transferase</keyword>
<evidence type="ECO:0000256" key="14">
    <source>
        <dbReference type="ARBA" id="ARBA00023242"/>
    </source>
</evidence>
<feature type="compositionally biased region" description="Pro residues" evidence="16">
    <location>
        <begin position="1"/>
        <end position="10"/>
    </location>
</feature>
<dbReference type="Pfam" id="PF23250">
    <property type="entry name" value="zf_DPOE_2"/>
    <property type="match status" value="1"/>
</dbReference>
<evidence type="ECO:0000256" key="2">
    <source>
        <dbReference type="ARBA" id="ARBA00005755"/>
    </source>
</evidence>
<evidence type="ECO:0000256" key="12">
    <source>
        <dbReference type="ARBA" id="ARBA00023014"/>
    </source>
</evidence>
<keyword evidence="10 15" id="KW-0239">DNA-directed DNA polymerase</keyword>
<dbReference type="InterPro" id="IPR043502">
    <property type="entry name" value="DNA/RNA_pol_sf"/>
</dbReference>
<dbReference type="Gene3D" id="1.10.287.690">
    <property type="entry name" value="Helix hairpin bin"/>
    <property type="match status" value="1"/>
</dbReference>
<comment type="function">
    <text evidence="15">DNA polymerase II participates in chromosomal DNA replication.</text>
</comment>
<dbReference type="SUPFAM" id="SSF56672">
    <property type="entry name" value="DNA/RNA polymerases"/>
    <property type="match status" value="1"/>
</dbReference>
<feature type="region of interest" description="Disordered" evidence="16">
    <location>
        <begin position="1520"/>
        <end position="1545"/>
    </location>
</feature>
<keyword evidence="8 15" id="KW-0863">Zinc-finger</keyword>
<comment type="cofactor">
    <cofactor evidence="15">
        <name>[4Fe-4S] cluster</name>
        <dbReference type="ChEBI" id="CHEBI:49883"/>
    </cofactor>
</comment>
<comment type="similarity">
    <text evidence="2 15">Belongs to the DNA polymerase type-B family.</text>
</comment>
<feature type="domain" description="DNA polymerase epsilon catalytic subunit A C-terminal" evidence="17">
    <location>
        <begin position="1612"/>
        <end position="2095"/>
    </location>
</feature>
<dbReference type="Gene3D" id="3.30.420.10">
    <property type="entry name" value="Ribonuclease H-like superfamily/Ribonuclease H"/>
    <property type="match status" value="1"/>
</dbReference>
<dbReference type="EC" id="2.7.7.7" evidence="15"/>
<keyword evidence="3 15" id="KW-0004">4Fe-4S</keyword>
<evidence type="ECO:0000256" key="3">
    <source>
        <dbReference type="ARBA" id="ARBA00022485"/>
    </source>
</evidence>
<dbReference type="InterPro" id="IPR036397">
    <property type="entry name" value="RNaseH_sf"/>
</dbReference>
<evidence type="ECO:0000256" key="11">
    <source>
        <dbReference type="ARBA" id="ARBA00023004"/>
    </source>
</evidence>
<keyword evidence="19" id="KW-1185">Reference proteome</keyword>
<dbReference type="SMART" id="SM00486">
    <property type="entry name" value="POLBc"/>
    <property type="match status" value="1"/>
</dbReference>
<feature type="compositionally biased region" description="Low complexity" evidence="16">
    <location>
        <begin position="1520"/>
        <end position="1529"/>
    </location>
</feature>
<dbReference type="InterPro" id="IPR023211">
    <property type="entry name" value="DNA_pol_palm_dom_sf"/>
</dbReference>
<dbReference type="Pfam" id="PF22912">
    <property type="entry name" value="zf-DPOE"/>
    <property type="match status" value="1"/>
</dbReference>
<name>A0ABQ9XXI7_9EUKA</name>
<gene>
    <name evidence="18" type="ORF">BLNAU_8772</name>
</gene>
<dbReference type="Gene3D" id="3.30.342.10">
    <property type="entry name" value="DNA Polymerase, chain B, domain 1"/>
    <property type="match status" value="1"/>
</dbReference>
<evidence type="ECO:0000256" key="6">
    <source>
        <dbReference type="ARBA" id="ARBA00022705"/>
    </source>
</evidence>
<feature type="region of interest" description="Disordered" evidence="16">
    <location>
        <begin position="2098"/>
        <end position="2151"/>
    </location>
</feature>
<evidence type="ECO:0000313" key="19">
    <source>
        <dbReference type="Proteomes" id="UP001281761"/>
    </source>
</evidence>
<evidence type="ECO:0000256" key="16">
    <source>
        <dbReference type="SAM" id="MobiDB-lite"/>
    </source>
</evidence>
<dbReference type="SMART" id="SM01159">
    <property type="entry name" value="DUF1744"/>
    <property type="match status" value="1"/>
</dbReference>
<dbReference type="SUPFAM" id="SSF53098">
    <property type="entry name" value="Ribonuclease H-like"/>
    <property type="match status" value="1"/>
</dbReference>
<dbReference type="InterPro" id="IPR054475">
    <property type="entry name" value="Znf-DPOE"/>
</dbReference>
<dbReference type="EMBL" id="JARBJD010000058">
    <property type="protein sequence ID" value="KAK2956208.1"/>
    <property type="molecule type" value="Genomic_DNA"/>
</dbReference>
<comment type="subcellular location">
    <subcellularLocation>
        <location evidence="1 15">Nucleus</location>
    </subcellularLocation>
</comment>
<evidence type="ECO:0000256" key="15">
    <source>
        <dbReference type="RuleBase" id="RU365029"/>
    </source>
</evidence>
<comment type="catalytic activity">
    <reaction evidence="15">
        <text>DNA(n) + a 2'-deoxyribonucleoside 5'-triphosphate = DNA(n+1) + diphosphate</text>
        <dbReference type="Rhea" id="RHEA:22508"/>
        <dbReference type="Rhea" id="RHEA-COMP:17339"/>
        <dbReference type="Rhea" id="RHEA-COMP:17340"/>
        <dbReference type="ChEBI" id="CHEBI:33019"/>
        <dbReference type="ChEBI" id="CHEBI:61560"/>
        <dbReference type="ChEBI" id="CHEBI:173112"/>
        <dbReference type="EC" id="2.7.7.7"/>
    </reaction>
</comment>
<keyword evidence="7 15" id="KW-0479">Metal-binding</keyword>
<dbReference type="Gene3D" id="3.90.1600.10">
    <property type="entry name" value="Palm domain of DNA polymerase"/>
    <property type="match status" value="1"/>
</dbReference>
<dbReference type="Gene3D" id="1.10.132.60">
    <property type="entry name" value="DNA polymerase family B, C-terminal domain"/>
    <property type="match status" value="1"/>
</dbReference>
<dbReference type="InterPro" id="IPR012337">
    <property type="entry name" value="RNaseH-like_sf"/>
</dbReference>
<dbReference type="PANTHER" id="PTHR10670:SF0">
    <property type="entry name" value="DNA POLYMERASE EPSILON CATALYTIC SUBUNIT A"/>
    <property type="match status" value="1"/>
</dbReference>
<keyword evidence="9 15" id="KW-0862">Zinc</keyword>
<protein>
    <recommendedName>
        <fullName evidence="15">DNA polymerase epsilon catalytic subunit</fullName>
        <ecNumber evidence="15">2.7.7.7</ecNumber>
    </recommendedName>
</protein>
<dbReference type="Pfam" id="PF22634">
    <property type="entry name" value="POL2_thumb"/>
    <property type="match status" value="1"/>
</dbReference>
<dbReference type="InterPro" id="IPR055191">
    <property type="entry name" value="POL2_thumb"/>
</dbReference>
<proteinExistence type="inferred from homology"/>
<evidence type="ECO:0000259" key="17">
    <source>
        <dbReference type="SMART" id="SM01159"/>
    </source>
</evidence>